<protein>
    <recommendedName>
        <fullName evidence="5">Pyrrolo-quinoline quinone repeat domain-containing protein</fullName>
    </recommendedName>
</protein>
<accession>A0AAV5IFL4</accession>
<keyword evidence="3" id="KW-0560">Oxidoreductase</keyword>
<comment type="caution">
    <text evidence="6">The sequence shown here is derived from an EMBL/GenBank/DDBJ whole genome shotgun (WGS) entry which is preliminary data.</text>
</comment>
<gene>
    <name evidence="6" type="ORF">SLEP1_g10294</name>
</gene>
<comment type="cofactor">
    <cofactor evidence="1">
        <name>pyrroloquinoline quinone</name>
        <dbReference type="ChEBI" id="CHEBI:58442"/>
    </cofactor>
</comment>
<evidence type="ECO:0000256" key="2">
    <source>
        <dbReference type="ARBA" id="ARBA00008156"/>
    </source>
</evidence>
<evidence type="ECO:0000256" key="4">
    <source>
        <dbReference type="SAM" id="SignalP"/>
    </source>
</evidence>
<dbReference type="PANTHER" id="PTHR32303">
    <property type="entry name" value="QUINOPROTEIN ALCOHOL DEHYDROGENASE (CYTOCHROME C)"/>
    <property type="match status" value="1"/>
</dbReference>
<evidence type="ECO:0000256" key="1">
    <source>
        <dbReference type="ARBA" id="ARBA00001931"/>
    </source>
</evidence>
<dbReference type="InterPro" id="IPR002372">
    <property type="entry name" value="PQQ_rpt_dom"/>
</dbReference>
<dbReference type="Gene3D" id="2.140.10.10">
    <property type="entry name" value="Quinoprotein alcohol dehydrogenase-like superfamily"/>
    <property type="match status" value="1"/>
</dbReference>
<dbReference type="Proteomes" id="UP001054252">
    <property type="component" value="Unassembled WGS sequence"/>
</dbReference>
<comment type="similarity">
    <text evidence="2">Belongs to the bacterial PQQ dehydrogenase family.</text>
</comment>
<dbReference type="GO" id="GO:0016491">
    <property type="term" value="F:oxidoreductase activity"/>
    <property type="evidence" value="ECO:0007669"/>
    <property type="project" value="UniProtKB-KW"/>
</dbReference>
<reference evidence="6 7" key="1">
    <citation type="journal article" date="2021" name="Commun. Biol.">
        <title>The genome of Shorea leprosula (Dipterocarpaceae) highlights the ecological relevance of drought in aseasonal tropical rainforests.</title>
        <authorList>
            <person name="Ng K.K.S."/>
            <person name="Kobayashi M.J."/>
            <person name="Fawcett J.A."/>
            <person name="Hatakeyama M."/>
            <person name="Paape T."/>
            <person name="Ng C.H."/>
            <person name="Ang C.C."/>
            <person name="Tnah L.H."/>
            <person name="Lee C.T."/>
            <person name="Nishiyama T."/>
            <person name="Sese J."/>
            <person name="O'Brien M.J."/>
            <person name="Copetti D."/>
            <person name="Mohd Noor M.I."/>
            <person name="Ong R.C."/>
            <person name="Putra M."/>
            <person name="Sireger I.Z."/>
            <person name="Indrioko S."/>
            <person name="Kosugi Y."/>
            <person name="Izuno A."/>
            <person name="Isagi Y."/>
            <person name="Lee S.L."/>
            <person name="Shimizu K.K."/>
        </authorList>
    </citation>
    <scope>NUCLEOTIDE SEQUENCE [LARGE SCALE GENOMIC DNA]</scope>
    <source>
        <strain evidence="6">214</strain>
    </source>
</reference>
<evidence type="ECO:0000313" key="6">
    <source>
        <dbReference type="EMBL" id="GKU97114.1"/>
    </source>
</evidence>
<evidence type="ECO:0000259" key="5">
    <source>
        <dbReference type="Pfam" id="PF13360"/>
    </source>
</evidence>
<keyword evidence="7" id="KW-1185">Reference proteome</keyword>
<evidence type="ECO:0000256" key="3">
    <source>
        <dbReference type="ARBA" id="ARBA00023002"/>
    </source>
</evidence>
<dbReference type="InterPro" id="IPR018391">
    <property type="entry name" value="PQQ_b-propeller_rpt"/>
</dbReference>
<name>A0AAV5IFL4_9ROSI</name>
<dbReference type="SMART" id="SM00564">
    <property type="entry name" value="PQQ"/>
    <property type="match status" value="2"/>
</dbReference>
<dbReference type="PANTHER" id="PTHR32303:SF10">
    <property type="entry name" value="OUTER MEMBRANE PROTEIN ASSEMBLY FACTOR BAMB"/>
    <property type="match status" value="1"/>
</dbReference>
<keyword evidence="4" id="KW-0732">Signal</keyword>
<dbReference type="Pfam" id="PF13360">
    <property type="entry name" value="PQQ_2"/>
    <property type="match status" value="1"/>
</dbReference>
<dbReference type="EMBL" id="BPVZ01000011">
    <property type="protein sequence ID" value="GKU97114.1"/>
    <property type="molecule type" value="Genomic_DNA"/>
</dbReference>
<dbReference type="AlphaFoldDB" id="A0AAV5IFL4"/>
<sequence length="224" mass="24846">MINLTTLMVLQWGAAISERDVISGRGHKCKQDWLNHGGDLHNIRFAEGETKISPETVRNLQLKWEFYAGRDITATPAIFDGPLYFPSWNGYVYAVNALDGSLIWNLDLKELGINATGFVSNVNTMVARATPTIADDLVILGIYGPALVIAVERSSGKLVWSTKLDSHAAAVIMMSGTYHKGDKLRHWELLERFKTTKLCSFPISGGMDPLSWLLPRDSVVSLVR</sequence>
<dbReference type="InterPro" id="IPR011047">
    <property type="entry name" value="Quinoprotein_ADH-like_sf"/>
</dbReference>
<proteinExistence type="inferred from homology"/>
<feature type="signal peptide" evidence="4">
    <location>
        <begin position="1"/>
        <end position="15"/>
    </location>
</feature>
<feature type="chain" id="PRO_5043808920" description="Pyrrolo-quinoline quinone repeat domain-containing protein" evidence="4">
    <location>
        <begin position="16"/>
        <end position="224"/>
    </location>
</feature>
<evidence type="ECO:0000313" key="7">
    <source>
        <dbReference type="Proteomes" id="UP001054252"/>
    </source>
</evidence>
<organism evidence="6 7">
    <name type="scientific">Rubroshorea leprosula</name>
    <dbReference type="NCBI Taxonomy" id="152421"/>
    <lineage>
        <taxon>Eukaryota</taxon>
        <taxon>Viridiplantae</taxon>
        <taxon>Streptophyta</taxon>
        <taxon>Embryophyta</taxon>
        <taxon>Tracheophyta</taxon>
        <taxon>Spermatophyta</taxon>
        <taxon>Magnoliopsida</taxon>
        <taxon>eudicotyledons</taxon>
        <taxon>Gunneridae</taxon>
        <taxon>Pentapetalae</taxon>
        <taxon>rosids</taxon>
        <taxon>malvids</taxon>
        <taxon>Malvales</taxon>
        <taxon>Dipterocarpaceae</taxon>
        <taxon>Rubroshorea</taxon>
    </lineage>
</organism>
<feature type="domain" description="Pyrrolo-quinoline quinone repeat" evidence="5">
    <location>
        <begin position="89"/>
        <end position="172"/>
    </location>
</feature>
<dbReference type="SUPFAM" id="SSF50998">
    <property type="entry name" value="Quinoprotein alcohol dehydrogenase-like"/>
    <property type="match status" value="1"/>
</dbReference>